<dbReference type="GO" id="GO:0004497">
    <property type="term" value="F:monooxygenase activity"/>
    <property type="evidence" value="ECO:0007669"/>
    <property type="project" value="UniProtKB-KW"/>
</dbReference>
<evidence type="ECO:0000256" key="4">
    <source>
        <dbReference type="ARBA" id="ARBA00023033"/>
    </source>
</evidence>
<dbReference type="Gene3D" id="3.20.20.30">
    <property type="entry name" value="Luciferase-like domain"/>
    <property type="match status" value="1"/>
</dbReference>
<name>B9JQC9_RHIR8</name>
<dbReference type="PANTHER" id="PTHR30011">
    <property type="entry name" value="ALKANESULFONATE MONOOXYGENASE-RELATED"/>
    <property type="match status" value="1"/>
</dbReference>
<dbReference type="PANTHER" id="PTHR30011:SF16">
    <property type="entry name" value="C2H2 FINGER DOMAIN TRANSCRIPTION FACTOR (EUROFUNG)-RELATED"/>
    <property type="match status" value="1"/>
</dbReference>
<comment type="similarity">
    <text evidence="5">Belongs to the NtaA/SnaA/DszA monooxygenase family.</text>
</comment>
<keyword evidence="1 6" id="KW-0285">Flavoprotein</keyword>
<accession>B9JQC9</accession>
<dbReference type="KEGG" id="ara:Arad_12363"/>
<feature type="binding site" evidence="6">
    <location>
        <position position="217"/>
    </location>
    <ligand>
        <name>FMN</name>
        <dbReference type="ChEBI" id="CHEBI:58210"/>
    </ligand>
</feature>
<feature type="binding site" evidence="6">
    <location>
        <position position="57"/>
    </location>
    <ligand>
        <name>FMN</name>
        <dbReference type="ChEBI" id="CHEBI:58210"/>
    </ligand>
</feature>
<reference evidence="8 9" key="1">
    <citation type="journal article" date="2009" name="J. Bacteriol.">
        <title>Genome sequences of three Agrobacterium biovars help elucidate the evolution of multichromosome genomes in bacteria.</title>
        <authorList>
            <person name="Slater S.C."/>
            <person name="Goldman B.S."/>
            <person name="Goodner B."/>
            <person name="Setubal J.C."/>
            <person name="Farrand S.K."/>
            <person name="Nester E.W."/>
            <person name="Burr T.J."/>
            <person name="Banta L."/>
            <person name="Dickerman A.W."/>
            <person name="Paulsen I."/>
            <person name="Otten L."/>
            <person name="Suen G."/>
            <person name="Welch R."/>
            <person name="Almeida N.F."/>
            <person name="Arnold F."/>
            <person name="Burton O.T."/>
            <person name="Du Z."/>
            <person name="Ewing A."/>
            <person name="Godsy E."/>
            <person name="Heisel S."/>
            <person name="Houmiel K.L."/>
            <person name="Jhaveri J."/>
            <person name="Lu J."/>
            <person name="Miller N.M."/>
            <person name="Norton S."/>
            <person name="Chen Q."/>
            <person name="Phoolcharoen W."/>
            <person name="Ohlin V."/>
            <person name="Ondrusek D."/>
            <person name="Pride N."/>
            <person name="Stricklin S.L."/>
            <person name="Sun J."/>
            <person name="Wheeler C."/>
            <person name="Wilson L."/>
            <person name="Zhu H."/>
            <person name="Wood D.W."/>
        </authorList>
    </citation>
    <scope>NUCLEOTIDE SEQUENCE [LARGE SCALE GENOMIC DNA]</scope>
    <source>
        <strain evidence="9">K84 / ATCC BAA-868</strain>
        <plasmid evidence="8 9">pAtK84c</plasmid>
    </source>
</reference>
<feature type="binding site" evidence="6">
    <location>
        <position position="147"/>
    </location>
    <ligand>
        <name>FMN</name>
        <dbReference type="ChEBI" id="CHEBI:58210"/>
    </ligand>
</feature>
<dbReference type="InterPro" id="IPR036661">
    <property type="entry name" value="Luciferase-like_sf"/>
</dbReference>
<dbReference type="SUPFAM" id="SSF51679">
    <property type="entry name" value="Bacterial luciferase-like"/>
    <property type="match status" value="1"/>
</dbReference>
<feature type="domain" description="Luciferase-like" evidence="7">
    <location>
        <begin position="27"/>
        <end position="386"/>
    </location>
</feature>
<protein>
    <submittedName>
        <fullName evidence="8">Arylsulphonate monoxygenase</fullName>
    </submittedName>
</protein>
<evidence type="ECO:0000259" key="7">
    <source>
        <dbReference type="Pfam" id="PF00296"/>
    </source>
</evidence>
<evidence type="ECO:0000256" key="1">
    <source>
        <dbReference type="ARBA" id="ARBA00022630"/>
    </source>
</evidence>
<keyword evidence="3" id="KW-0560">Oxidoreductase</keyword>
<dbReference type="Proteomes" id="UP000001600">
    <property type="component" value="Plasmid pAtK84c"/>
</dbReference>
<dbReference type="GO" id="GO:0016705">
    <property type="term" value="F:oxidoreductase activity, acting on paired donors, with incorporation or reduction of molecular oxygen"/>
    <property type="evidence" value="ECO:0007669"/>
    <property type="project" value="InterPro"/>
</dbReference>
<dbReference type="RefSeq" id="WP_012653340.1">
    <property type="nucleotide sequence ID" value="NC_011987.1"/>
</dbReference>
<keyword evidence="8" id="KW-0614">Plasmid</keyword>
<feature type="binding site" evidence="6">
    <location>
        <position position="95"/>
    </location>
    <ligand>
        <name>FMN</name>
        <dbReference type="ChEBI" id="CHEBI:58210"/>
    </ligand>
</feature>
<dbReference type="AlphaFoldDB" id="B9JQC9"/>
<gene>
    <name evidence="8" type="ordered locus">Arad_12363</name>
</gene>
<geneLocation type="plasmid" evidence="8 9">
    <name>pAtK84c</name>
</geneLocation>
<dbReference type="InterPro" id="IPR051260">
    <property type="entry name" value="Diverse_substr_monoxygenases"/>
</dbReference>
<sequence>MPTARDRIVLVAFSDPNAFHQGNPARQRDPDRFTIDQFIAHAKLAERAGFDAIFKPDFLGLDPLKGDVRPRAGFEPLTLLAALSQHTKRMGLIVTESTSYTEPYNVARYFTSLDNLSGGRAAWNVVTSYYGEENFGDGTLLPLSERYRKADEYLRVAYRLWNGWKEGSTAYTSEGHRFNGDLIEQTDFEGDYFKVRQPLDIPPGPQRRPVIVQAGASDEGLDFAARHAEIVFTATPDIEAGKAFYEDLKRRAVSHARDADHVKILPGLNIFIAPTTEQAQEIYSSQFTDRNLLKYRDKITREAPLFRLGDLNLDQPIPESAIPSEEELNQVERRRSRGLLLRRYLAQPGATLRQVLSGIYEFGHLTLIGTPQSVAEEIALWFEQGACDGFVFKGGNSFASVAEEVIPILRTKGVFKDPVSTGLTFRQTLFGIANGRTT</sequence>
<dbReference type="EMBL" id="CP000631">
    <property type="protein sequence ID" value="ACM31348.1"/>
    <property type="molecule type" value="Genomic_DNA"/>
</dbReference>
<keyword evidence="4" id="KW-0503">Monooxygenase</keyword>
<dbReference type="HOGENOM" id="CLU_022256_1_2_5"/>
<proteinExistence type="inferred from homology"/>
<organism evidence="8 9">
    <name type="scientific">Rhizobium rhizogenes (strain K84 / ATCC BAA-868)</name>
    <name type="common">Agrobacterium radiobacter</name>
    <dbReference type="NCBI Taxonomy" id="311403"/>
    <lineage>
        <taxon>Bacteria</taxon>
        <taxon>Pseudomonadati</taxon>
        <taxon>Pseudomonadota</taxon>
        <taxon>Alphaproteobacteria</taxon>
        <taxon>Hyphomicrobiales</taxon>
        <taxon>Rhizobiaceae</taxon>
        <taxon>Rhizobium/Agrobacterium group</taxon>
        <taxon>Rhizobium</taxon>
    </lineage>
</organism>
<dbReference type="Pfam" id="PF00296">
    <property type="entry name" value="Bac_luciferase"/>
    <property type="match status" value="1"/>
</dbReference>
<keyword evidence="2 6" id="KW-0288">FMN</keyword>
<evidence type="ECO:0000256" key="3">
    <source>
        <dbReference type="ARBA" id="ARBA00023002"/>
    </source>
</evidence>
<dbReference type="InterPro" id="IPR016215">
    <property type="entry name" value="NTA_MOA"/>
</dbReference>
<dbReference type="PIRSF" id="PIRSF000337">
    <property type="entry name" value="NTA_MOA"/>
    <property type="match status" value="1"/>
</dbReference>
<evidence type="ECO:0000256" key="5">
    <source>
        <dbReference type="ARBA" id="ARBA00033748"/>
    </source>
</evidence>
<evidence type="ECO:0000256" key="2">
    <source>
        <dbReference type="ARBA" id="ARBA00022643"/>
    </source>
</evidence>
<evidence type="ECO:0000256" key="6">
    <source>
        <dbReference type="PIRSR" id="PIRSR000337-1"/>
    </source>
</evidence>
<evidence type="ECO:0000313" key="9">
    <source>
        <dbReference type="Proteomes" id="UP000001600"/>
    </source>
</evidence>
<evidence type="ECO:0000313" key="8">
    <source>
        <dbReference type="EMBL" id="ACM31348.1"/>
    </source>
</evidence>
<dbReference type="InterPro" id="IPR011251">
    <property type="entry name" value="Luciferase-like_dom"/>
</dbReference>
<dbReference type="NCBIfam" id="TIGR03860">
    <property type="entry name" value="FMN_nitrolo"/>
    <property type="match status" value="1"/>
</dbReference>